<protein>
    <recommendedName>
        <fullName evidence="6">G-protein coupled receptors family 1 profile domain-containing protein</fullName>
    </recommendedName>
</protein>
<reference evidence="7 8" key="1">
    <citation type="submission" date="2024-08" db="EMBL/GenBank/DDBJ databases">
        <authorList>
            <person name="Cucini C."/>
            <person name="Frati F."/>
        </authorList>
    </citation>
    <scope>NUCLEOTIDE SEQUENCE [LARGE SCALE GENOMIC DNA]</scope>
</reference>
<keyword evidence="4 5" id="KW-0472">Membrane</keyword>
<evidence type="ECO:0000256" key="5">
    <source>
        <dbReference type="SAM" id="Phobius"/>
    </source>
</evidence>
<evidence type="ECO:0000256" key="3">
    <source>
        <dbReference type="ARBA" id="ARBA00022989"/>
    </source>
</evidence>
<feature type="domain" description="G-protein coupled receptors family 1 profile" evidence="6">
    <location>
        <begin position="80"/>
        <end position="346"/>
    </location>
</feature>
<feature type="transmembrane region" description="Helical" evidence="5">
    <location>
        <begin position="290"/>
        <end position="315"/>
    </location>
</feature>
<feature type="transmembrane region" description="Helical" evidence="5">
    <location>
        <begin position="327"/>
        <end position="349"/>
    </location>
</feature>
<keyword evidence="2 5" id="KW-0812">Transmembrane</keyword>
<evidence type="ECO:0000256" key="4">
    <source>
        <dbReference type="ARBA" id="ARBA00023136"/>
    </source>
</evidence>
<comment type="subcellular location">
    <subcellularLocation>
        <location evidence="1">Membrane</location>
    </subcellularLocation>
</comment>
<dbReference type="EMBL" id="CAXLJM020000007">
    <property type="protein sequence ID" value="CAL8072580.1"/>
    <property type="molecule type" value="Genomic_DNA"/>
</dbReference>
<dbReference type="InterPro" id="IPR052954">
    <property type="entry name" value="GPCR-Ligand_Int"/>
</dbReference>
<evidence type="ECO:0000259" key="6">
    <source>
        <dbReference type="PROSITE" id="PS50262"/>
    </source>
</evidence>
<keyword evidence="3 5" id="KW-1133">Transmembrane helix</keyword>
<dbReference type="Gene3D" id="1.20.1070.10">
    <property type="entry name" value="Rhodopsin 7-helix transmembrane proteins"/>
    <property type="match status" value="1"/>
</dbReference>
<name>A0ABP1PR56_9HEXA</name>
<feature type="transmembrane region" description="Helical" evidence="5">
    <location>
        <begin position="100"/>
        <end position="121"/>
    </location>
</feature>
<dbReference type="PANTHER" id="PTHR46641">
    <property type="entry name" value="FMRFAMIDE RECEPTOR-RELATED"/>
    <property type="match status" value="1"/>
</dbReference>
<dbReference type="PANTHER" id="PTHR46641:SF2">
    <property type="entry name" value="FMRFAMIDE RECEPTOR"/>
    <property type="match status" value="1"/>
</dbReference>
<dbReference type="SUPFAM" id="SSF81321">
    <property type="entry name" value="Family A G protein-coupled receptor-like"/>
    <property type="match status" value="1"/>
</dbReference>
<dbReference type="PROSITE" id="PS50262">
    <property type="entry name" value="G_PROTEIN_RECEP_F1_2"/>
    <property type="match status" value="1"/>
</dbReference>
<feature type="transmembrane region" description="Helical" evidence="5">
    <location>
        <begin position="57"/>
        <end position="88"/>
    </location>
</feature>
<evidence type="ECO:0000256" key="1">
    <source>
        <dbReference type="ARBA" id="ARBA00004370"/>
    </source>
</evidence>
<proteinExistence type="predicted"/>
<comment type="caution">
    <text evidence="7">The sequence shown here is derived from an EMBL/GenBank/DDBJ whole genome shotgun (WGS) entry which is preliminary data.</text>
</comment>
<keyword evidence="8" id="KW-1185">Reference proteome</keyword>
<evidence type="ECO:0000256" key="2">
    <source>
        <dbReference type="ARBA" id="ARBA00022692"/>
    </source>
</evidence>
<feature type="transmembrane region" description="Helical" evidence="5">
    <location>
        <begin position="183"/>
        <end position="203"/>
    </location>
</feature>
<evidence type="ECO:0000313" key="7">
    <source>
        <dbReference type="EMBL" id="CAL8072580.1"/>
    </source>
</evidence>
<evidence type="ECO:0000313" key="8">
    <source>
        <dbReference type="Proteomes" id="UP001642540"/>
    </source>
</evidence>
<accession>A0ABP1PR56</accession>
<dbReference type="InterPro" id="IPR017452">
    <property type="entry name" value="GPCR_Rhodpsn_7TM"/>
</dbReference>
<feature type="transmembrane region" description="Helical" evidence="5">
    <location>
        <begin position="249"/>
        <end position="269"/>
    </location>
</feature>
<sequence>MYTAASGPLQLDFWTCFFLDEKLNSTFETGDRNLSGDNVYCKAYGRYLGGIDSQSIVIGHITCVAICTVIFLICVCGVLANTLNIILLRRSITQGSLKDLLLVLAVIELLGCLSAMIYSYVIVNILENLDRSKPVFQCFRISNIIFSVCRSASVYVTILITIERCLVVAFPMKSKLWLEPTKSLSYLLFALTISLVLNLPWILTSTVAKNDNFLAPNSTLEYFPYIFKDIHRVESQVFVNLLPPKLQEALIVLNYVAPFPLLLIFNLMLHKSIYLWNKRRARFSSNHHEINAAKMFSVVVLILLSCHTISCVIFYTSRFKEVIFRELMLVQLLCVAFGGTANFMVYYLFSQGFKEEFWKLTGVKRVII</sequence>
<feature type="transmembrane region" description="Helical" evidence="5">
    <location>
        <begin position="141"/>
        <end position="162"/>
    </location>
</feature>
<organism evidence="7 8">
    <name type="scientific">Orchesella dallaii</name>
    <dbReference type="NCBI Taxonomy" id="48710"/>
    <lineage>
        <taxon>Eukaryota</taxon>
        <taxon>Metazoa</taxon>
        <taxon>Ecdysozoa</taxon>
        <taxon>Arthropoda</taxon>
        <taxon>Hexapoda</taxon>
        <taxon>Collembola</taxon>
        <taxon>Entomobryomorpha</taxon>
        <taxon>Entomobryoidea</taxon>
        <taxon>Orchesellidae</taxon>
        <taxon>Orchesellinae</taxon>
        <taxon>Orchesella</taxon>
    </lineage>
</organism>
<gene>
    <name evidence="7" type="ORF">ODALV1_LOCUS2235</name>
</gene>
<dbReference type="Proteomes" id="UP001642540">
    <property type="component" value="Unassembled WGS sequence"/>
</dbReference>